<evidence type="ECO:0000256" key="8">
    <source>
        <dbReference type="ARBA" id="ARBA00022692"/>
    </source>
</evidence>
<keyword evidence="11" id="KW-1133">Transmembrane helix</keyword>
<keyword evidence="10" id="KW-0735">Signal-anchor</keyword>
<keyword evidence="14" id="KW-0325">Glycoprotein</keyword>
<dbReference type="GO" id="GO:0035269">
    <property type="term" value="P:protein O-linked glycosylation via mannose"/>
    <property type="evidence" value="ECO:0007669"/>
    <property type="project" value="TreeGrafter"/>
</dbReference>
<evidence type="ECO:0000256" key="20">
    <source>
        <dbReference type="ARBA" id="ARBA00047852"/>
    </source>
</evidence>
<evidence type="ECO:0000256" key="6">
    <source>
        <dbReference type="ARBA" id="ARBA00022676"/>
    </source>
</evidence>
<name>A0A091GEH9_CUCCA</name>
<dbReference type="Proteomes" id="UP000053760">
    <property type="component" value="Unassembled WGS sequence"/>
</dbReference>
<reference evidence="21 22" key="1">
    <citation type="submission" date="2014-04" db="EMBL/GenBank/DDBJ databases">
        <title>Genome evolution of avian class.</title>
        <authorList>
            <person name="Zhang G."/>
            <person name="Li C."/>
        </authorList>
    </citation>
    <scope>NUCLEOTIDE SEQUENCE [LARGE SCALE GENOMIC DNA]</scope>
    <source>
        <strain evidence="21">BGI_N303</strain>
    </source>
</reference>
<dbReference type="PANTHER" id="PTHR46420">
    <property type="entry name" value="BETA-1,4-GLUCURONYLTRANSFERASE 1"/>
    <property type="match status" value="1"/>
</dbReference>
<dbReference type="GO" id="GO:0015020">
    <property type="term" value="F:glucuronosyltransferase activity"/>
    <property type="evidence" value="ECO:0007669"/>
    <property type="project" value="InterPro"/>
</dbReference>
<keyword evidence="6 21" id="KW-0328">Glycosyltransferase</keyword>
<dbReference type="GO" id="GO:0000139">
    <property type="term" value="C:Golgi membrane"/>
    <property type="evidence" value="ECO:0007669"/>
    <property type="project" value="UniProtKB-SubCell"/>
</dbReference>
<keyword evidence="22" id="KW-1185">Reference proteome</keyword>
<evidence type="ECO:0000256" key="7">
    <source>
        <dbReference type="ARBA" id="ARBA00022679"/>
    </source>
</evidence>
<keyword evidence="15" id="KW-0464">Manganese</keyword>
<feature type="non-terminal residue" evidence="21">
    <location>
        <position position="1"/>
    </location>
</feature>
<evidence type="ECO:0000256" key="15">
    <source>
        <dbReference type="ARBA" id="ARBA00023211"/>
    </source>
</evidence>
<gene>
    <name evidence="21" type="ORF">N303_14648</name>
</gene>
<proteinExistence type="inferred from homology"/>
<dbReference type="PANTHER" id="PTHR46420:SF1">
    <property type="entry name" value="BETA-1,4-GLUCURONYLTRANSFERASE 1"/>
    <property type="match status" value="1"/>
</dbReference>
<dbReference type="GO" id="GO:0046872">
    <property type="term" value="F:metal ion binding"/>
    <property type="evidence" value="ECO:0007669"/>
    <property type="project" value="UniProtKB-KW"/>
</dbReference>
<organism evidence="21 22">
    <name type="scientific">Cuculus canorus</name>
    <name type="common">Common cuckoo</name>
    <dbReference type="NCBI Taxonomy" id="55661"/>
    <lineage>
        <taxon>Eukaryota</taxon>
        <taxon>Metazoa</taxon>
        <taxon>Chordata</taxon>
        <taxon>Craniata</taxon>
        <taxon>Vertebrata</taxon>
        <taxon>Euteleostomi</taxon>
        <taxon>Archelosauria</taxon>
        <taxon>Archosauria</taxon>
        <taxon>Dinosauria</taxon>
        <taxon>Saurischia</taxon>
        <taxon>Theropoda</taxon>
        <taxon>Coelurosauria</taxon>
        <taxon>Aves</taxon>
        <taxon>Neognathae</taxon>
        <taxon>Neoaves</taxon>
        <taxon>Otidimorphae</taxon>
        <taxon>Cuculiformes</taxon>
        <taxon>Cuculidae</taxon>
        <taxon>Cuculus</taxon>
    </lineage>
</organism>
<comment type="cofactor">
    <cofactor evidence="1">
        <name>Mn(2+)</name>
        <dbReference type="ChEBI" id="CHEBI:29035"/>
    </cofactor>
</comment>
<evidence type="ECO:0000256" key="14">
    <source>
        <dbReference type="ARBA" id="ARBA00023180"/>
    </source>
</evidence>
<evidence type="ECO:0000256" key="18">
    <source>
        <dbReference type="ARBA" id="ARBA00032181"/>
    </source>
</evidence>
<evidence type="ECO:0000256" key="19">
    <source>
        <dbReference type="ARBA" id="ARBA00033291"/>
    </source>
</evidence>
<evidence type="ECO:0000256" key="17">
    <source>
        <dbReference type="ARBA" id="ARBA00032175"/>
    </source>
</evidence>
<dbReference type="STRING" id="55661.A0A091GEH9"/>
<evidence type="ECO:0000313" key="21">
    <source>
        <dbReference type="EMBL" id="KFO72577.1"/>
    </source>
</evidence>
<accession>A0A091GEH9</accession>
<dbReference type="AlphaFoldDB" id="A0A091GEH9"/>
<evidence type="ECO:0000256" key="4">
    <source>
        <dbReference type="ARBA" id="ARBA00008539"/>
    </source>
</evidence>
<keyword evidence="7 21" id="KW-0808">Transferase</keyword>
<evidence type="ECO:0000256" key="16">
    <source>
        <dbReference type="ARBA" id="ARBA00030723"/>
    </source>
</evidence>
<evidence type="ECO:0000256" key="12">
    <source>
        <dbReference type="ARBA" id="ARBA00023034"/>
    </source>
</evidence>
<dbReference type="Pfam" id="PF13896">
    <property type="entry name" value="Glyco_transf_49"/>
    <property type="match status" value="1"/>
</dbReference>
<evidence type="ECO:0000256" key="2">
    <source>
        <dbReference type="ARBA" id="ARBA00004323"/>
    </source>
</evidence>
<evidence type="ECO:0000256" key="5">
    <source>
        <dbReference type="ARBA" id="ARBA00017962"/>
    </source>
</evidence>
<dbReference type="UniPathway" id="UPA00378"/>
<dbReference type="InterPro" id="IPR043189">
    <property type="entry name" value="B4GAT1"/>
</dbReference>
<dbReference type="EMBL" id="KL447355">
    <property type="protein sequence ID" value="KFO72577.1"/>
    <property type="molecule type" value="Genomic_DNA"/>
</dbReference>
<feature type="non-terminal residue" evidence="21">
    <location>
        <position position="120"/>
    </location>
</feature>
<evidence type="ECO:0000256" key="9">
    <source>
        <dbReference type="ARBA" id="ARBA00022723"/>
    </source>
</evidence>
<evidence type="ECO:0000313" key="22">
    <source>
        <dbReference type="Proteomes" id="UP000053760"/>
    </source>
</evidence>
<keyword evidence="9" id="KW-0479">Metal-binding</keyword>
<keyword evidence="12" id="KW-0333">Golgi apparatus</keyword>
<keyword evidence="8" id="KW-0812">Transmembrane</keyword>
<sequence>WDQVVFVLPAFEVRMGTRLPGTKAELLQLWGRGDARPFYGALCPRCQAPTDYGRWWALPPSSHLRVAYETPWRDPWEPFYVGPAHHVPPFDERFLQYGFNRISQACELHMAGFRLLGLGG</sequence>
<protein>
    <recommendedName>
        <fullName evidence="5">Beta-1,4-glucuronyltransferase 1</fullName>
    </recommendedName>
    <alternativeName>
        <fullName evidence="16">I-beta-1,3-N-acetylglucosaminyltransferase</fullName>
    </alternativeName>
    <alternativeName>
        <fullName evidence="19">N-acetyllactosaminide beta-1,3-N-acetylglucosaminyltransferase</fullName>
    </alternativeName>
    <alternativeName>
        <fullName evidence="17">Poly-N-acetyllactosamine extension enzyme</fullName>
    </alternativeName>
    <alternativeName>
        <fullName evidence="18">UDP-GlcNAc:betaGal beta-1,3-N-acetylglucosaminyltransferase 1</fullName>
    </alternativeName>
</protein>
<comment type="subcellular location">
    <subcellularLocation>
        <location evidence="2">Golgi apparatus membrane</location>
        <topology evidence="2">Single-pass type II membrane protein</topology>
    </subcellularLocation>
</comment>
<evidence type="ECO:0000256" key="11">
    <source>
        <dbReference type="ARBA" id="ARBA00022989"/>
    </source>
</evidence>
<evidence type="ECO:0000256" key="3">
    <source>
        <dbReference type="ARBA" id="ARBA00004922"/>
    </source>
</evidence>
<keyword evidence="13" id="KW-0472">Membrane</keyword>
<comment type="catalytic activity">
    <reaction evidence="20">
        <text>3-O-[beta-D-Xyl-(1-&gt;4)-Rib-ol-P-Rib-ol-P-3-beta-D-GalNAc-(1-&gt;3)-beta-D-GlcNAc-(1-&gt;4)-(O-6-P-alpha-D-Man)]-Thr-[protein] + UDP-alpha-D-glucuronate = 3-O-[beta-D-GlcA-(1-&gt;3)-beta-D-Xyl-(1-&gt;4)-Rib-ol-P-Rib-ol-P-3-beta-D-GalNAc-(1-&gt;3)-beta-D-GlcNAc-(1-&gt;4)-(O-6-P-alpha-D-Man)]-Thr-[protein] + UDP + H(+)</text>
        <dbReference type="Rhea" id="RHEA:46860"/>
        <dbReference type="Rhea" id="RHEA-COMP:15023"/>
        <dbReference type="Rhea" id="RHEA-COMP:17482"/>
        <dbReference type="ChEBI" id="CHEBI:15378"/>
        <dbReference type="ChEBI" id="CHEBI:58052"/>
        <dbReference type="ChEBI" id="CHEBI:58223"/>
        <dbReference type="ChEBI" id="CHEBI:142405"/>
        <dbReference type="ChEBI" id="CHEBI:177336"/>
    </reaction>
</comment>
<evidence type="ECO:0000256" key="10">
    <source>
        <dbReference type="ARBA" id="ARBA00022968"/>
    </source>
</evidence>
<comment type="pathway">
    <text evidence="3">Protein modification; protein glycosylation.</text>
</comment>
<evidence type="ECO:0000256" key="1">
    <source>
        <dbReference type="ARBA" id="ARBA00001936"/>
    </source>
</evidence>
<comment type="similarity">
    <text evidence="4">Belongs to the glycosyltransferase 49 family.</text>
</comment>
<evidence type="ECO:0000256" key="13">
    <source>
        <dbReference type="ARBA" id="ARBA00023136"/>
    </source>
</evidence>